<evidence type="ECO:0000313" key="1">
    <source>
        <dbReference type="EMBL" id="MEU0708581.1"/>
    </source>
</evidence>
<name>A0ABV2W4W6_9ACTN</name>
<organism evidence="1 2">
    <name type="scientific">Streptomyces lavendulocolor</name>
    <dbReference type="NCBI Taxonomy" id="67316"/>
    <lineage>
        <taxon>Bacteria</taxon>
        <taxon>Bacillati</taxon>
        <taxon>Actinomycetota</taxon>
        <taxon>Actinomycetes</taxon>
        <taxon>Kitasatosporales</taxon>
        <taxon>Streptomycetaceae</taxon>
        <taxon>Streptomyces</taxon>
    </lineage>
</organism>
<dbReference type="EMBL" id="JBEXZR010000011">
    <property type="protein sequence ID" value="MEU0708581.1"/>
    <property type="molecule type" value="Genomic_DNA"/>
</dbReference>
<keyword evidence="2" id="KW-1185">Reference proteome</keyword>
<dbReference type="Proteomes" id="UP001550378">
    <property type="component" value="Unassembled WGS sequence"/>
</dbReference>
<dbReference type="RefSeq" id="WP_359658720.1">
    <property type="nucleotide sequence ID" value="NZ_JBEXZO010000006.1"/>
</dbReference>
<sequence length="169" mass="18897">MWFEQVFTYTWPHTTGWPHRPAEQGSSVLSVAYEPPEKDGPRRWLLLAGLPVFSELLAFDDAAHAREFARAVLDLPTAPVRYERELHLSESSTRSMASGPAEEERFATLSVGRDPDDGMRAYFAYQSYVDFPGTPHMTALGLEVICDDVDVERAHTEARALLAALDEDG</sequence>
<gene>
    <name evidence="1" type="ORF">ABZ508_14610</name>
</gene>
<accession>A0ABV2W4W6</accession>
<protein>
    <submittedName>
        <fullName evidence="1">Uncharacterized protein</fullName>
    </submittedName>
</protein>
<reference evidence="1 2" key="1">
    <citation type="submission" date="2024-06" db="EMBL/GenBank/DDBJ databases">
        <title>The Natural Products Discovery Center: Release of the First 8490 Sequenced Strains for Exploring Actinobacteria Biosynthetic Diversity.</title>
        <authorList>
            <person name="Kalkreuter E."/>
            <person name="Kautsar S.A."/>
            <person name="Yang D."/>
            <person name="Bader C.D."/>
            <person name="Teijaro C.N."/>
            <person name="Fluegel L."/>
            <person name="Davis C.M."/>
            <person name="Simpson J.R."/>
            <person name="Lauterbach L."/>
            <person name="Steele A.D."/>
            <person name="Gui C."/>
            <person name="Meng S."/>
            <person name="Li G."/>
            <person name="Viehrig K."/>
            <person name="Ye F."/>
            <person name="Su P."/>
            <person name="Kiefer A.F."/>
            <person name="Nichols A."/>
            <person name="Cepeda A.J."/>
            <person name="Yan W."/>
            <person name="Fan B."/>
            <person name="Jiang Y."/>
            <person name="Adhikari A."/>
            <person name="Zheng C.-J."/>
            <person name="Schuster L."/>
            <person name="Cowan T.M."/>
            <person name="Smanski M.J."/>
            <person name="Chevrette M.G."/>
            <person name="De Carvalho L.P.S."/>
            <person name="Shen B."/>
        </authorList>
    </citation>
    <scope>NUCLEOTIDE SEQUENCE [LARGE SCALE GENOMIC DNA]</scope>
    <source>
        <strain evidence="1 2">NPDC006337</strain>
    </source>
</reference>
<proteinExistence type="predicted"/>
<comment type="caution">
    <text evidence="1">The sequence shown here is derived from an EMBL/GenBank/DDBJ whole genome shotgun (WGS) entry which is preliminary data.</text>
</comment>
<evidence type="ECO:0000313" key="2">
    <source>
        <dbReference type="Proteomes" id="UP001550378"/>
    </source>
</evidence>